<organism evidence="7 8">
    <name type="scientific">Agrilutibacter niabensis</name>
    <dbReference type="NCBI Taxonomy" id="380628"/>
    <lineage>
        <taxon>Bacteria</taxon>
        <taxon>Pseudomonadati</taxon>
        <taxon>Pseudomonadota</taxon>
        <taxon>Gammaproteobacteria</taxon>
        <taxon>Lysobacterales</taxon>
        <taxon>Lysobacteraceae</taxon>
        <taxon>Agrilutibacter</taxon>
    </lineage>
</organism>
<evidence type="ECO:0000256" key="3">
    <source>
        <dbReference type="ARBA" id="ARBA00023237"/>
    </source>
</evidence>
<dbReference type="PROSITE" id="PS51123">
    <property type="entry name" value="OMPA_2"/>
    <property type="match status" value="1"/>
</dbReference>
<dbReference type="Gene3D" id="1.10.10.690">
    <property type="entry name" value="YidB-like"/>
    <property type="match status" value="1"/>
</dbReference>
<dbReference type="PRINTS" id="PR01021">
    <property type="entry name" value="OMPADOMAIN"/>
</dbReference>
<evidence type="ECO:0000313" key="8">
    <source>
        <dbReference type="Proteomes" id="UP001267878"/>
    </source>
</evidence>
<dbReference type="InterPro" id="IPR006665">
    <property type="entry name" value="OmpA-like"/>
</dbReference>
<gene>
    <name evidence="7" type="ORF">J2X04_001528</name>
</gene>
<evidence type="ECO:0000259" key="6">
    <source>
        <dbReference type="PROSITE" id="PS51123"/>
    </source>
</evidence>
<reference evidence="7 8" key="1">
    <citation type="submission" date="2023-07" db="EMBL/GenBank/DDBJ databases">
        <title>Sorghum-associated microbial communities from plants grown in Nebraska, USA.</title>
        <authorList>
            <person name="Schachtman D."/>
        </authorList>
    </citation>
    <scope>NUCLEOTIDE SEQUENCE [LARGE SCALE GENOMIC DNA]</scope>
    <source>
        <strain evidence="7 8">BE187</strain>
    </source>
</reference>
<dbReference type="SUPFAM" id="SSF103088">
    <property type="entry name" value="OmpA-like"/>
    <property type="match status" value="1"/>
</dbReference>
<dbReference type="SUPFAM" id="SSF140804">
    <property type="entry name" value="YidB-like"/>
    <property type="match status" value="1"/>
</dbReference>
<dbReference type="PRINTS" id="PR01023">
    <property type="entry name" value="NAFLGMOTY"/>
</dbReference>
<dbReference type="InterPro" id="IPR036737">
    <property type="entry name" value="OmpA-like_sf"/>
</dbReference>
<dbReference type="InterPro" id="IPR050330">
    <property type="entry name" value="Bact_OuterMem_StrucFunc"/>
</dbReference>
<evidence type="ECO:0000256" key="5">
    <source>
        <dbReference type="SAM" id="Phobius"/>
    </source>
</evidence>
<dbReference type="CDD" id="cd07185">
    <property type="entry name" value="OmpA_C-like"/>
    <property type="match status" value="1"/>
</dbReference>
<sequence>MFDRIIEQAAGRFGLAPDKAKQLLGLLIGLIFNAKSGGPAGFLQAFRSQGMGDMVQSWLGSGPRQPISPSQLEGVLGADALGGIASKLGLPQGTVSNAAAAMLPDAVNELSDNGQLPMSLPDRLSGWLGGLGGLGAATMAAGTRAAGAGVRQTEAAARGGLGRLLPWLALAALVIAGFLAFRSCKREEVLAPAMTPPAKTAPTAAMPDLGRAVERSTEAAAAALAKLTAGFTADDLVKALNLMVVHFDTDSANISADSQDILSKAADAIKRAPAGTRIEIGGHTDNTGDAAANQKLSEARAAAVAKRLVELGVGADMLTSKGYGQDMPVADNNTEEGRAQNRRMEFTVMK</sequence>
<evidence type="ECO:0000313" key="7">
    <source>
        <dbReference type="EMBL" id="MDR7099181.1"/>
    </source>
</evidence>
<dbReference type="EMBL" id="JAVDVW010000001">
    <property type="protein sequence ID" value="MDR7099181.1"/>
    <property type="molecule type" value="Genomic_DNA"/>
</dbReference>
<feature type="transmembrane region" description="Helical" evidence="5">
    <location>
        <begin position="164"/>
        <end position="181"/>
    </location>
</feature>
<dbReference type="Pfam" id="PF00691">
    <property type="entry name" value="OmpA"/>
    <property type="match status" value="1"/>
</dbReference>
<dbReference type="InterPro" id="IPR045372">
    <property type="entry name" value="YidB"/>
</dbReference>
<keyword evidence="5" id="KW-0812">Transmembrane</keyword>
<accession>A0ABU1VNX2</accession>
<dbReference type="Pfam" id="PF20159">
    <property type="entry name" value="YidB"/>
    <property type="match status" value="1"/>
</dbReference>
<dbReference type="PANTHER" id="PTHR30329">
    <property type="entry name" value="STATOR ELEMENT OF FLAGELLAR MOTOR COMPLEX"/>
    <property type="match status" value="1"/>
</dbReference>
<dbReference type="Proteomes" id="UP001267878">
    <property type="component" value="Unassembled WGS sequence"/>
</dbReference>
<evidence type="ECO:0000256" key="4">
    <source>
        <dbReference type="PROSITE-ProRule" id="PRU00473"/>
    </source>
</evidence>
<dbReference type="Gene3D" id="3.30.1330.60">
    <property type="entry name" value="OmpA-like domain"/>
    <property type="match status" value="1"/>
</dbReference>
<dbReference type="InterPro" id="IPR006664">
    <property type="entry name" value="OMP_bac"/>
</dbReference>
<keyword evidence="5" id="KW-1133">Transmembrane helix</keyword>
<evidence type="ECO:0000256" key="1">
    <source>
        <dbReference type="ARBA" id="ARBA00004442"/>
    </source>
</evidence>
<comment type="subcellular location">
    <subcellularLocation>
        <location evidence="1">Cell outer membrane</location>
    </subcellularLocation>
</comment>
<name>A0ABU1VNX2_9GAMM</name>
<comment type="caution">
    <text evidence="7">The sequence shown here is derived from an EMBL/GenBank/DDBJ whole genome shotgun (WGS) entry which is preliminary data.</text>
</comment>
<evidence type="ECO:0000256" key="2">
    <source>
        <dbReference type="ARBA" id="ARBA00023136"/>
    </source>
</evidence>
<keyword evidence="2 4" id="KW-0472">Membrane</keyword>
<keyword evidence="8" id="KW-1185">Reference proteome</keyword>
<dbReference type="PANTHER" id="PTHR30329:SF21">
    <property type="entry name" value="LIPOPROTEIN YIAD-RELATED"/>
    <property type="match status" value="1"/>
</dbReference>
<protein>
    <submittedName>
        <fullName evidence="7">Outer membrane protein OmpA-like peptidoglycan-associated protein/uncharacterized protein YidB (DUF937 family)</fullName>
    </submittedName>
</protein>
<dbReference type="RefSeq" id="WP_310053375.1">
    <property type="nucleotide sequence ID" value="NZ_JAVDVW010000001.1"/>
</dbReference>
<keyword evidence="3" id="KW-0998">Cell outer membrane</keyword>
<proteinExistence type="predicted"/>
<dbReference type="InterPro" id="IPR027405">
    <property type="entry name" value="YidB-like"/>
</dbReference>
<feature type="domain" description="OmpA-like" evidence="6">
    <location>
        <begin position="234"/>
        <end position="350"/>
    </location>
</feature>